<feature type="domain" description="Carboxylesterase type B" evidence="4">
    <location>
        <begin position="6"/>
        <end position="492"/>
    </location>
</feature>
<dbReference type="InterPro" id="IPR002018">
    <property type="entry name" value="CarbesteraseB"/>
</dbReference>
<comment type="caution">
    <text evidence="5">The sequence shown here is derived from an EMBL/GenBank/DDBJ whole genome shotgun (WGS) entry which is preliminary data.</text>
</comment>
<dbReference type="RefSeq" id="WP_148398811.1">
    <property type="nucleotide sequence ID" value="NZ_JAOSHN010000008.1"/>
</dbReference>
<dbReference type="InterPro" id="IPR019826">
    <property type="entry name" value="Carboxylesterase_B_AS"/>
</dbReference>
<gene>
    <name evidence="5" type="ORF">OBO34_18060</name>
</gene>
<dbReference type="PANTHER" id="PTHR11559">
    <property type="entry name" value="CARBOXYLESTERASE"/>
    <property type="match status" value="1"/>
</dbReference>
<evidence type="ECO:0000313" key="5">
    <source>
        <dbReference type="EMBL" id="MCU7380239.1"/>
    </source>
</evidence>
<dbReference type="Proteomes" id="UP001065549">
    <property type="component" value="Unassembled WGS sequence"/>
</dbReference>
<protein>
    <recommendedName>
        <fullName evidence="3">Carboxylic ester hydrolase</fullName>
        <ecNumber evidence="3">3.1.1.-</ecNumber>
    </recommendedName>
</protein>
<organism evidence="5 6">
    <name type="scientific">Hominibacterium faecale</name>
    <dbReference type="NCBI Taxonomy" id="2839743"/>
    <lineage>
        <taxon>Bacteria</taxon>
        <taxon>Bacillati</taxon>
        <taxon>Bacillota</taxon>
        <taxon>Clostridia</taxon>
        <taxon>Peptostreptococcales</taxon>
        <taxon>Anaerovoracaceae</taxon>
        <taxon>Hominibacterium</taxon>
    </lineage>
</organism>
<dbReference type="GO" id="GO:0016787">
    <property type="term" value="F:hydrolase activity"/>
    <property type="evidence" value="ECO:0007669"/>
    <property type="project" value="UniProtKB-KW"/>
</dbReference>
<dbReference type="PROSITE" id="PS00122">
    <property type="entry name" value="CARBOXYLESTERASE_B_1"/>
    <property type="match status" value="1"/>
</dbReference>
<dbReference type="Gene3D" id="3.40.50.1820">
    <property type="entry name" value="alpha/beta hydrolase"/>
    <property type="match status" value="1"/>
</dbReference>
<accession>A0A9J6QXK9</accession>
<evidence type="ECO:0000259" key="4">
    <source>
        <dbReference type="Pfam" id="PF00135"/>
    </source>
</evidence>
<keyword evidence="2 3" id="KW-0378">Hydrolase</keyword>
<comment type="similarity">
    <text evidence="1 3">Belongs to the type-B carboxylesterase/lipase family.</text>
</comment>
<dbReference type="InterPro" id="IPR029058">
    <property type="entry name" value="AB_hydrolase_fold"/>
</dbReference>
<proteinExistence type="inferred from homology"/>
<dbReference type="EC" id="3.1.1.-" evidence="3"/>
<evidence type="ECO:0000256" key="2">
    <source>
        <dbReference type="ARBA" id="ARBA00022801"/>
    </source>
</evidence>
<dbReference type="Pfam" id="PF00135">
    <property type="entry name" value="COesterase"/>
    <property type="match status" value="1"/>
</dbReference>
<evidence type="ECO:0000256" key="3">
    <source>
        <dbReference type="RuleBase" id="RU361235"/>
    </source>
</evidence>
<keyword evidence="6" id="KW-1185">Reference proteome</keyword>
<name>A0A9J6QXK9_9FIRM</name>
<dbReference type="InterPro" id="IPR050309">
    <property type="entry name" value="Type-B_Carboxylest/Lipase"/>
</dbReference>
<reference evidence="5" key="1">
    <citation type="submission" date="2022-09" db="EMBL/GenBank/DDBJ databases">
        <title>Culturomic study of gut microbiota in children with autism spectrum disorder.</title>
        <authorList>
            <person name="Efimov B.A."/>
            <person name="Chaplin A.V."/>
            <person name="Sokolova S.R."/>
            <person name="Pikina A.P."/>
            <person name="Korzhanova M."/>
            <person name="Belova V."/>
            <person name="Korostin D."/>
        </authorList>
    </citation>
    <scope>NUCLEOTIDE SEQUENCE</scope>
    <source>
        <strain evidence="5">ASD5510</strain>
    </source>
</reference>
<dbReference type="AlphaFoldDB" id="A0A9J6QXK9"/>
<dbReference type="EMBL" id="JAOSHN010000008">
    <property type="protein sequence ID" value="MCU7380239.1"/>
    <property type="molecule type" value="Genomic_DNA"/>
</dbReference>
<evidence type="ECO:0000256" key="1">
    <source>
        <dbReference type="ARBA" id="ARBA00005964"/>
    </source>
</evidence>
<sequence length="510" mass="56410">MNTTVTATTGTYIGHKLENGVIEFLGIPYAQPPKRWQKAQPLKASKEIFEAAECGPACWQEVQKEEWVTAPPMSEDCLTLNIWTADPQKKGKPVLVWIHGGCYATGSNRKDCYNGVYCGDQFVAESPDIVYVNINYRINIFGSLDLSRFDQEGIYADSTNLQTLDQIAALQWIHENIQAFGGDPQQVTISGQSAGGMSVASLMAIPEARPYFQKVICQSTACSDAFLKTKEDARMLADRFYQIAGAQSLEDLLKMPADQLCQAGQELAKGLGTGDAGAFEQVWGQGIFPENPCQELREGKAADIPLMIGTVAGEFDTVGFYMTEEEICQAAAGVFPQALTPDLIEEFVSHDPKRDRKNAYQDLWNDALLRLGAVVTANAQTQGGGKAYLYYISFLPQGAKIRPQHCFEIPYTNMKKDHLVYMDLQTGEPVQGNQPCGKLEKELHGCWANFVRNGNPNGNHIDVEWPLYTPEKRLTAVIDHAWSIEAGVRNQDTDLLLPLHLKQKTTGAKK</sequence>
<dbReference type="SUPFAM" id="SSF53474">
    <property type="entry name" value="alpha/beta-Hydrolases"/>
    <property type="match status" value="1"/>
</dbReference>
<evidence type="ECO:0000313" key="6">
    <source>
        <dbReference type="Proteomes" id="UP001065549"/>
    </source>
</evidence>